<evidence type="ECO:0000313" key="3">
    <source>
        <dbReference type="EMBL" id="MCE3049546.1"/>
    </source>
</evidence>
<dbReference type="EMBL" id="JACEIK010006972">
    <property type="protein sequence ID" value="MCE3049546.1"/>
    <property type="molecule type" value="Genomic_DNA"/>
</dbReference>
<dbReference type="Gene3D" id="3.30.200.20">
    <property type="entry name" value="Phosphorylase Kinase, domain 1"/>
    <property type="match status" value="1"/>
</dbReference>
<keyword evidence="4" id="KW-1185">Reference proteome</keyword>
<reference evidence="3 4" key="1">
    <citation type="journal article" date="2021" name="BMC Genomics">
        <title>Datura genome reveals duplications of psychoactive alkaloid biosynthetic genes and high mutation rate following tissue culture.</title>
        <authorList>
            <person name="Rajewski A."/>
            <person name="Carter-House D."/>
            <person name="Stajich J."/>
            <person name="Litt A."/>
        </authorList>
    </citation>
    <scope>NUCLEOTIDE SEQUENCE [LARGE SCALE GENOMIC DNA]</scope>
    <source>
        <strain evidence="3">AR-01</strain>
    </source>
</reference>
<name>A0ABS8WHG1_DATST</name>
<proteinExistence type="predicted"/>
<accession>A0ABS8WHG1</accession>
<keyword evidence="2" id="KW-0812">Transmembrane</keyword>
<feature type="transmembrane region" description="Helical" evidence="2">
    <location>
        <begin position="81"/>
        <end position="101"/>
    </location>
</feature>
<organism evidence="3 4">
    <name type="scientific">Datura stramonium</name>
    <name type="common">Jimsonweed</name>
    <name type="synonym">Common thornapple</name>
    <dbReference type="NCBI Taxonomy" id="4076"/>
    <lineage>
        <taxon>Eukaryota</taxon>
        <taxon>Viridiplantae</taxon>
        <taxon>Streptophyta</taxon>
        <taxon>Embryophyta</taxon>
        <taxon>Tracheophyta</taxon>
        <taxon>Spermatophyta</taxon>
        <taxon>Magnoliopsida</taxon>
        <taxon>eudicotyledons</taxon>
        <taxon>Gunneridae</taxon>
        <taxon>Pentapetalae</taxon>
        <taxon>asterids</taxon>
        <taxon>lamiids</taxon>
        <taxon>Solanales</taxon>
        <taxon>Solanaceae</taxon>
        <taxon>Solanoideae</taxon>
        <taxon>Datureae</taxon>
        <taxon>Datura</taxon>
    </lineage>
</organism>
<dbReference type="PANTHER" id="PTHR46699">
    <property type="entry name" value="SERINE/THREONINE-PROTEIN KINASE STN8, CHLOROPLASTIC-RELATED"/>
    <property type="match status" value="1"/>
</dbReference>
<evidence type="ECO:0000256" key="2">
    <source>
        <dbReference type="SAM" id="Phobius"/>
    </source>
</evidence>
<sequence length="438" mass="47970">MAAVAIGGVVLHSSFLGNKLKLPLSLNIPFKKQSNSRIIYAHGGEMLSSFMHDLFVGVGVGLPCTVMECGDIIYRSTLPKSNAITVTVPGVILALGTLSYLWATPGVAPGFFDMFVLAFVERLFRSTYKKDDIVLGKKLGEGSFGAVYRVSLARKLSSKGGDLVLKRATEYGAVEIWMNERVRRACANSCADFLYGFLESSSKKGAEYWLLWRFEGEATLADLMQSREFPYNVGATGFCSPSTIAKSANVLLQQLSMARACTNKSKIVTLADEISDSEGLRSLNGTPATRPLHFSNAETSTQPTPVEKTDFHANRTTQKGEILSYIPPTMKQGFVIGDTPHMKSMDSFVSNTWDFAAKPQTLAHRSGVIDPAISFSAAPTVVYARNKAQNRVCLWEDLKQIGTINTEPWLLCWDFNTMLSSDDRMGSPVTEVETATFI</sequence>
<dbReference type="Proteomes" id="UP000823775">
    <property type="component" value="Unassembled WGS sequence"/>
</dbReference>
<feature type="region of interest" description="Disordered" evidence="1">
    <location>
        <begin position="286"/>
        <end position="308"/>
    </location>
</feature>
<gene>
    <name evidence="3" type="ORF">HAX54_045134</name>
</gene>
<dbReference type="PANTHER" id="PTHR46699:SF4">
    <property type="entry name" value="SERINE_THREONINE-PROTEIN KINASE STN7, CHLOROPLASTIC"/>
    <property type="match status" value="1"/>
</dbReference>
<evidence type="ECO:0000256" key="1">
    <source>
        <dbReference type="SAM" id="MobiDB-lite"/>
    </source>
</evidence>
<dbReference type="InterPro" id="IPR011009">
    <property type="entry name" value="Kinase-like_dom_sf"/>
</dbReference>
<protein>
    <submittedName>
        <fullName evidence="3">Uncharacterized protein</fullName>
    </submittedName>
</protein>
<keyword evidence="2" id="KW-1133">Transmembrane helix</keyword>
<evidence type="ECO:0000313" key="4">
    <source>
        <dbReference type="Proteomes" id="UP000823775"/>
    </source>
</evidence>
<keyword evidence="2" id="KW-0472">Membrane</keyword>
<dbReference type="SUPFAM" id="SSF56112">
    <property type="entry name" value="Protein kinase-like (PK-like)"/>
    <property type="match status" value="1"/>
</dbReference>
<comment type="caution">
    <text evidence="3">The sequence shown here is derived from an EMBL/GenBank/DDBJ whole genome shotgun (WGS) entry which is preliminary data.</text>
</comment>